<protein>
    <submittedName>
        <fullName evidence="1">Uncharacterized protein</fullName>
    </submittedName>
</protein>
<reference evidence="1 2" key="1">
    <citation type="submission" date="2022-01" db="EMBL/GenBank/DDBJ databases">
        <authorList>
            <person name="Xiong W."/>
            <person name="Schranz E."/>
        </authorList>
    </citation>
    <scope>NUCLEOTIDE SEQUENCE [LARGE SCALE GENOMIC DNA]</scope>
</reference>
<evidence type="ECO:0000313" key="1">
    <source>
        <dbReference type="EMBL" id="CAH1415786.1"/>
    </source>
</evidence>
<name>A0AAU9LR48_9ASTR</name>
<sequence length="76" mass="9155">MTTLKSCDYFFWKDDELPEGYYKNHIRTLKQQVDSKENYVGLISLRKKVVELEFLLSKEKLVVDKLEKKVTKERKL</sequence>
<dbReference type="EMBL" id="CAKMRJ010000002">
    <property type="protein sequence ID" value="CAH1415786.1"/>
    <property type="molecule type" value="Genomic_DNA"/>
</dbReference>
<proteinExistence type="predicted"/>
<comment type="caution">
    <text evidence="1">The sequence shown here is derived from an EMBL/GenBank/DDBJ whole genome shotgun (WGS) entry which is preliminary data.</text>
</comment>
<keyword evidence="2" id="KW-1185">Reference proteome</keyword>
<dbReference type="AlphaFoldDB" id="A0AAU9LR48"/>
<accession>A0AAU9LR48</accession>
<gene>
    <name evidence="1" type="ORF">LVIROSA_LOCUS3605</name>
</gene>
<organism evidence="1 2">
    <name type="scientific">Lactuca virosa</name>
    <dbReference type="NCBI Taxonomy" id="75947"/>
    <lineage>
        <taxon>Eukaryota</taxon>
        <taxon>Viridiplantae</taxon>
        <taxon>Streptophyta</taxon>
        <taxon>Embryophyta</taxon>
        <taxon>Tracheophyta</taxon>
        <taxon>Spermatophyta</taxon>
        <taxon>Magnoliopsida</taxon>
        <taxon>eudicotyledons</taxon>
        <taxon>Gunneridae</taxon>
        <taxon>Pentapetalae</taxon>
        <taxon>asterids</taxon>
        <taxon>campanulids</taxon>
        <taxon>Asterales</taxon>
        <taxon>Asteraceae</taxon>
        <taxon>Cichorioideae</taxon>
        <taxon>Cichorieae</taxon>
        <taxon>Lactucinae</taxon>
        <taxon>Lactuca</taxon>
    </lineage>
</organism>
<dbReference type="Proteomes" id="UP001157418">
    <property type="component" value="Unassembled WGS sequence"/>
</dbReference>
<evidence type="ECO:0000313" key="2">
    <source>
        <dbReference type="Proteomes" id="UP001157418"/>
    </source>
</evidence>